<dbReference type="EMBL" id="CP109441">
    <property type="protein sequence ID" value="WUV44296.1"/>
    <property type="molecule type" value="Genomic_DNA"/>
</dbReference>
<evidence type="ECO:0000313" key="1">
    <source>
        <dbReference type="EMBL" id="WUV44296.1"/>
    </source>
</evidence>
<keyword evidence="2" id="KW-1185">Reference proteome</keyword>
<sequence>MSYFDIAGYQPQWLSSCRAIAAAHGRRLQTLVGRNLHHGWLIWDRDDDEWFADGPVLLDFDGEQVELNHQKFADLSITWNTIDPIGQATWSNGDDDDPDVHTFHLGWRHDTRPELAALEGRQLRAIELLEWTGSDVANGMVAVSFIFADDRVTISNGLDENLLEVGAPPAGYRSHQLHN</sequence>
<name>A0ABZ1YMR0_9NOCA</name>
<gene>
    <name evidence="1" type="ORF">OG563_34760</name>
</gene>
<reference evidence="1" key="1">
    <citation type="submission" date="2022-10" db="EMBL/GenBank/DDBJ databases">
        <title>The complete genomes of actinobacterial strains from the NBC collection.</title>
        <authorList>
            <person name="Joergensen T.S."/>
            <person name="Alvarez Arevalo M."/>
            <person name="Sterndorff E.B."/>
            <person name="Faurdal D."/>
            <person name="Vuksanovic O."/>
            <person name="Mourched A.-S."/>
            <person name="Charusanti P."/>
            <person name="Shaw S."/>
            <person name="Blin K."/>
            <person name="Weber T."/>
        </authorList>
    </citation>
    <scope>NUCLEOTIDE SEQUENCE</scope>
    <source>
        <strain evidence="1">NBC_01482</strain>
    </source>
</reference>
<dbReference type="RefSeq" id="WP_329407192.1">
    <property type="nucleotide sequence ID" value="NZ_CP109441.1"/>
</dbReference>
<proteinExistence type="predicted"/>
<organism evidence="1 2">
    <name type="scientific">Nocardia vinacea</name>
    <dbReference type="NCBI Taxonomy" id="96468"/>
    <lineage>
        <taxon>Bacteria</taxon>
        <taxon>Bacillati</taxon>
        <taxon>Actinomycetota</taxon>
        <taxon>Actinomycetes</taxon>
        <taxon>Mycobacteriales</taxon>
        <taxon>Nocardiaceae</taxon>
        <taxon>Nocardia</taxon>
    </lineage>
</organism>
<accession>A0ABZ1YMR0</accession>
<protein>
    <submittedName>
        <fullName evidence="1">Uncharacterized protein</fullName>
    </submittedName>
</protein>
<evidence type="ECO:0000313" key="2">
    <source>
        <dbReference type="Proteomes" id="UP001432062"/>
    </source>
</evidence>
<dbReference type="Proteomes" id="UP001432062">
    <property type="component" value="Chromosome"/>
</dbReference>